<reference evidence="2" key="1">
    <citation type="journal article" date="2022" name="Plant J.">
        <title>Strategies of tolerance reflected in two North American maple genomes.</title>
        <authorList>
            <person name="McEvoy S.L."/>
            <person name="Sezen U.U."/>
            <person name="Trouern-Trend A."/>
            <person name="McMahon S.M."/>
            <person name="Schaberg P.G."/>
            <person name="Yang J."/>
            <person name="Wegrzyn J.L."/>
            <person name="Swenson N.G."/>
        </authorList>
    </citation>
    <scope>NUCLEOTIDE SEQUENCE</scope>
    <source>
        <strain evidence="2">NS2018</strain>
    </source>
</reference>
<proteinExistence type="predicted"/>
<feature type="region of interest" description="Disordered" evidence="1">
    <location>
        <begin position="91"/>
        <end position="123"/>
    </location>
</feature>
<feature type="region of interest" description="Disordered" evidence="1">
    <location>
        <begin position="1"/>
        <end position="22"/>
    </location>
</feature>
<dbReference type="EMBL" id="JAUESC010000387">
    <property type="protein sequence ID" value="KAK0573622.1"/>
    <property type="molecule type" value="Genomic_DNA"/>
</dbReference>
<evidence type="ECO:0000313" key="2">
    <source>
        <dbReference type="EMBL" id="KAK0573622.1"/>
    </source>
</evidence>
<dbReference type="Proteomes" id="UP001168877">
    <property type="component" value="Unassembled WGS sequence"/>
</dbReference>
<accession>A0AA39RHQ9</accession>
<sequence length="123" mass="12789">MGDPASVGRSSRGGKNVDCSKSSRELIEDDLSCLKSFGSVGVSSCPQHVGGQIIDVVSASPKEGDAVQSNIGRSSSQQVGSIWESLDVDNSFGTERSSSKEKNLGSSILGKQIGKKSIRSGKK</sequence>
<keyword evidence="3" id="KW-1185">Reference proteome</keyword>
<gene>
    <name evidence="2" type="ORF">LWI29_011047</name>
</gene>
<evidence type="ECO:0000313" key="3">
    <source>
        <dbReference type="Proteomes" id="UP001168877"/>
    </source>
</evidence>
<reference evidence="2" key="2">
    <citation type="submission" date="2023-06" db="EMBL/GenBank/DDBJ databases">
        <authorList>
            <person name="Swenson N.G."/>
            <person name="Wegrzyn J.L."/>
            <person name="Mcevoy S.L."/>
        </authorList>
    </citation>
    <scope>NUCLEOTIDE SEQUENCE</scope>
    <source>
        <strain evidence="2">NS2018</strain>
        <tissue evidence="2">Leaf</tissue>
    </source>
</reference>
<dbReference type="AlphaFoldDB" id="A0AA39RHQ9"/>
<comment type="caution">
    <text evidence="2">The sequence shown here is derived from an EMBL/GenBank/DDBJ whole genome shotgun (WGS) entry which is preliminary data.</text>
</comment>
<evidence type="ECO:0000256" key="1">
    <source>
        <dbReference type="SAM" id="MobiDB-lite"/>
    </source>
</evidence>
<organism evidence="2 3">
    <name type="scientific">Acer saccharum</name>
    <name type="common">Sugar maple</name>
    <dbReference type="NCBI Taxonomy" id="4024"/>
    <lineage>
        <taxon>Eukaryota</taxon>
        <taxon>Viridiplantae</taxon>
        <taxon>Streptophyta</taxon>
        <taxon>Embryophyta</taxon>
        <taxon>Tracheophyta</taxon>
        <taxon>Spermatophyta</taxon>
        <taxon>Magnoliopsida</taxon>
        <taxon>eudicotyledons</taxon>
        <taxon>Gunneridae</taxon>
        <taxon>Pentapetalae</taxon>
        <taxon>rosids</taxon>
        <taxon>malvids</taxon>
        <taxon>Sapindales</taxon>
        <taxon>Sapindaceae</taxon>
        <taxon>Hippocastanoideae</taxon>
        <taxon>Acereae</taxon>
        <taxon>Acer</taxon>
    </lineage>
</organism>
<protein>
    <submittedName>
        <fullName evidence="2">Uncharacterized protein</fullName>
    </submittedName>
</protein>
<name>A0AA39RHQ9_ACESA</name>
<feature type="compositionally biased region" description="Basic residues" evidence="1">
    <location>
        <begin position="113"/>
        <end position="123"/>
    </location>
</feature>